<dbReference type="Gene3D" id="3.30.1540.10">
    <property type="entry name" value="formyl-coa transferase, domain 3"/>
    <property type="match status" value="1"/>
</dbReference>
<dbReference type="Gene3D" id="3.40.50.10540">
    <property type="entry name" value="Crotonobetainyl-coa:carnitine coa-transferase, domain 1"/>
    <property type="match status" value="1"/>
</dbReference>
<dbReference type="InterPro" id="IPR003673">
    <property type="entry name" value="CoA-Trfase_fam_III"/>
</dbReference>
<evidence type="ECO:0000313" key="1">
    <source>
        <dbReference type="EMBL" id="VAW06976.1"/>
    </source>
</evidence>
<dbReference type="InterPro" id="IPR023606">
    <property type="entry name" value="CoA-Trfase_III_dom_1_sf"/>
</dbReference>
<feature type="non-terminal residue" evidence="1">
    <location>
        <position position="1"/>
    </location>
</feature>
<dbReference type="GO" id="GO:0008111">
    <property type="term" value="F:alpha-methylacyl-CoA racemase activity"/>
    <property type="evidence" value="ECO:0007669"/>
    <property type="project" value="UniProtKB-EC"/>
</dbReference>
<proteinExistence type="predicted"/>
<dbReference type="InterPro" id="IPR044855">
    <property type="entry name" value="CoA-Trfase_III_dom3_sf"/>
</dbReference>
<protein>
    <submittedName>
        <fullName evidence="1">Alpha-methylacyl-CoA racemase</fullName>
        <ecNumber evidence="1">5.1.99.4</ecNumber>
    </submittedName>
</protein>
<dbReference type="Pfam" id="PF02515">
    <property type="entry name" value="CoA_transf_3"/>
    <property type="match status" value="1"/>
</dbReference>
<dbReference type="InterPro" id="IPR050509">
    <property type="entry name" value="CoA-transferase_III"/>
</dbReference>
<accession>A0A3B0TIU1</accession>
<sequence length="374" mass="40940">RPLSQMKILDFSTLLPGPYATLLLADMGADVLRVEHPSRPDLTRKLPPMVDEDSATHHYLNRNKKSVALDLKEPGSVDIVKKLVLEYDIVIEQFRPGVMARLGLDYDSLKLVNPRIIYCSITGYGQTGPYRDRAGHDINYLAVAGAASYTGRKNDGPLPLGLQVADIAGGSHHAVMAVLAAEIQRRTDGIGQYIDISMTDAAFALNGMAGANGMASGRDPDYEGELLNGASFYDHYPTADGRYMSIGALEPKFISNLAEVLNEPALLGLADYNDRRKQQQLKTLLKEIIARRSYDHWCAVFAHKDCCVEPVLTITEAADHPQMTARDMVVDYVTDQGVSLKQMACPIKFSASKQPAPSPAPATGRDQEILSRLL</sequence>
<dbReference type="EC" id="5.1.99.4" evidence="1"/>
<keyword evidence="1" id="KW-0413">Isomerase</keyword>
<dbReference type="PANTHER" id="PTHR48228:SF5">
    <property type="entry name" value="ALPHA-METHYLACYL-COA RACEMASE"/>
    <property type="match status" value="1"/>
</dbReference>
<dbReference type="EMBL" id="UOEJ01000256">
    <property type="protein sequence ID" value="VAW06976.1"/>
    <property type="molecule type" value="Genomic_DNA"/>
</dbReference>
<dbReference type="PANTHER" id="PTHR48228">
    <property type="entry name" value="SUCCINYL-COA--D-CITRAMALATE COA-TRANSFERASE"/>
    <property type="match status" value="1"/>
</dbReference>
<name>A0A3B0TIU1_9ZZZZ</name>
<organism evidence="1">
    <name type="scientific">hydrothermal vent metagenome</name>
    <dbReference type="NCBI Taxonomy" id="652676"/>
    <lineage>
        <taxon>unclassified sequences</taxon>
        <taxon>metagenomes</taxon>
        <taxon>ecological metagenomes</taxon>
    </lineage>
</organism>
<reference evidence="1" key="1">
    <citation type="submission" date="2018-06" db="EMBL/GenBank/DDBJ databases">
        <authorList>
            <person name="Zhirakovskaya E."/>
        </authorList>
    </citation>
    <scope>NUCLEOTIDE SEQUENCE</scope>
</reference>
<dbReference type="AlphaFoldDB" id="A0A3B0TIU1"/>
<dbReference type="SUPFAM" id="SSF89796">
    <property type="entry name" value="CoA-transferase family III (CaiB/BaiF)"/>
    <property type="match status" value="1"/>
</dbReference>
<gene>
    <name evidence="1" type="ORF">MNBD_ALPHA01-44</name>
</gene>